<protein>
    <submittedName>
        <fullName evidence="13">TonB-dependent receptor</fullName>
    </submittedName>
</protein>
<keyword evidence="5 9" id="KW-0798">TonB box</keyword>
<evidence type="ECO:0000259" key="12">
    <source>
        <dbReference type="Pfam" id="PF07715"/>
    </source>
</evidence>
<dbReference type="InterPro" id="IPR000531">
    <property type="entry name" value="Beta-barrel_TonB"/>
</dbReference>
<dbReference type="PATRIC" id="fig|726.54.peg.1322"/>
<keyword evidence="4 8" id="KW-0812">Transmembrane</keyword>
<comment type="subcellular location">
    <subcellularLocation>
        <location evidence="1 8">Cell outer membrane</location>
        <topology evidence="1 8">Multi-pass membrane protein</topology>
    </subcellularLocation>
</comment>
<name>A0A0M3G851_HAEHA</name>
<dbReference type="InterPro" id="IPR012910">
    <property type="entry name" value="Plug_dom"/>
</dbReference>
<evidence type="ECO:0000259" key="11">
    <source>
        <dbReference type="Pfam" id="PF00593"/>
    </source>
</evidence>
<feature type="domain" description="TonB-dependent receptor-like beta-barrel" evidence="11">
    <location>
        <begin position="478"/>
        <end position="994"/>
    </location>
</feature>
<gene>
    <name evidence="13" type="ORF">AAX18_06625</name>
</gene>
<sequence length="1028" mass="116381">MPNNVVFDKQTNSTSLLGFSLSLISLAIFAFHPLTQAESLEQINVVDESPANSTAGSKSYTIKSMNTATGLRISGKDTPQSVSVVTRKQLDDRAIHTLEDAMKNTTGVNVVHDSGLQTRFLSRGFYVDQIGEDGITTNVGGRSGYTAKIDVVPSTDLAVYDHIEVVRGATGLTQSNSEPGGTINLIRKRPTDKFQHLGEITVDHRGSVRTMLDVSGPMNKEKNVRGRLVGVDEKSHSFKQDVKGSKQMVYGVFESNIRDKGLFTLGGMYQKINEVPDFAGVMLPCENPKVAAFSSRPACQDPLKFPRSTYLGESWSRLKGDKYNLFSETKLFLDNDWELSLELSYTQNNSDAKVGQYFIKDEHAAGVSGADATSFLTEKGEVIPFEPKDKALEKLASYRKDAKTEFESKKADYLKNGFNQQDFEQYKNKRINDRALLRQQCIDEGTLDFFCDGYYPALTDEEYKQDFINKELADQGISDNANERFPNRLYDSAYNNRDVINRRFNYMPMRYQKKDKQYGIKLNLKGNYELFDRSHDFYLGYAYNNENIESTYLEIFQKKYRVRPSTGTIHAQFDGLCEVHPLGSNKLPTEKGNREPDWDKYNEYGNVSIYEPDCKNAIKTKYKPMLDVSGKQIYKIDDFGNKVPALEPVYELDANGNKIQEVDEKGNPIFVGFAGTTPVYKHVKIPDDHILAQYNYAKYFNKNQTHTITASNRFNATDKLHILTGLSFVRFTTSQQKEMPVRYGEPITNFQSASNVKADNEHYKASMTGHKFTPYLGITYDLTDNHSIYVSYTKIFKQQDNVDVTTKTTLPPLVGTNYEVGWKGAFLDNRLNASLALFTLEQKNRTVVDFGFVPDSTGRQGSFQTIAKPIGRVESKGFEIEAAGNLTENWQLFLGYTYNKSKYKNAQEVNAERLEKNTKATPYNFSNFTPVQMFRLATSYHIPNTKLTIGGGASAQSPTSSLYGIHQAGYALWDANIQYEFNPHAKLSLIGTNLTDKIYFENNYNRTRGMNNFYGRPRTVMMKLDWTF</sequence>
<dbReference type="Pfam" id="PF07715">
    <property type="entry name" value="Plug"/>
    <property type="match status" value="1"/>
</dbReference>
<dbReference type="GO" id="GO:0015344">
    <property type="term" value="F:siderophore uptake transmembrane transporter activity"/>
    <property type="evidence" value="ECO:0007669"/>
    <property type="project" value="TreeGrafter"/>
</dbReference>
<evidence type="ECO:0000313" key="13">
    <source>
        <dbReference type="EMBL" id="KKZ58326.1"/>
    </source>
</evidence>
<keyword evidence="6 8" id="KW-0472">Membrane</keyword>
<keyword evidence="13" id="KW-0675">Receptor</keyword>
<dbReference type="Proteomes" id="UP000034750">
    <property type="component" value="Unassembled WGS sequence"/>
</dbReference>
<dbReference type="PANTHER" id="PTHR32552:SF74">
    <property type="entry name" value="HYDROXAMATE SIDEROPHORE RECEPTOR FHUE"/>
    <property type="match status" value="1"/>
</dbReference>
<dbReference type="EMBL" id="LCTK01000030">
    <property type="protein sequence ID" value="KKZ58326.1"/>
    <property type="molecule type" value="Genomic_DNA"/>
</dbReference>
<feature type="domain" description="TonB-dependent receptor plug" evidence="12">
    <location>
        <begin position="76"/>
        <end position="182"/>
    </location>
</feature>
<dbReference type="Pfam" id="PF00593">
    <property type="entry name" value="TonB_dep_Rec_b-barrel"/>
    <property type="match status" value="1"/>
</dbReference>
<evidence type="ECO:0000256" key="10">
    <source>
        <dbReference type="SAM" id="SignalP"/>
    </source>
</evidence>
<evidence type="ECO:0000313" key="14">
    <source>
        <dbReference type="Proteomes" id="UP000034750"/>
    </source>
</evidence>
<comment type="caution">
    <text evidence="13">The sequence shown here is derived from an EMBL/GenBank/DDBJ whole genome shotgun (WGS) entry which is preliminary data.</text>
</comment>
<keyword evidence="3 8" id="KW-1134">Transmembrane beta strand</keyword>
<proteinExistence type="inferred from homology"/>
<comment type="similarity">
    <text evidence="8 9">Belongs to the TonB-dependent receptor family.</text>
</comment>
<evidence type="ECO:0000256" key="4">
    <source>
        <dbReference type="ARBA" id="ARBA00022692"/>
    </source>
</evidence>
<dbReference type="InterPro" id="IPR036942">
    <property type="entry name" value="Beta-barrel_TonB_sf"/>
</dbReference>
<evidence type="ECO:0000256" key="3">
    <source>
        <dbReference type="ARBA" id="ARBA00022452"/>
    </source>
</evidence>
<dbReference type="InterPro" id="IPR039426">
    <property type="entry name" value="TonB-dep_rcpt-like"/>
</dbReference>
<evidence type="ECO:0000256" key="9">
    <source>
        <dbReference type="RuleBase" id="RU003357"/>
    </source>
</evidence>
<dbReference type="AlphaFoldDB" id="A0A0M3G851"/>
<feature type="signal peptide" evidence="10">
    <location>
        <begin position="1"/>
        <end position="30"/>
    </location>
</feature>
<keyword evidence="7 8" id="KW-0998">Cell outer membrane</keyword>
<dbReference type="InterPro" id="IPR037066">
    <property type="entry name" value="Plug_dom_sf"/>
</dbReference>
<evidence type="ECO:0000256" key="5">
    <source>
        <dbReference type="ARBA" id="ARBA00023077"/>
    </source>
</evidence>
<evidence type="ECO:0000256" key="6">
    <source>
        <dbReference type="ARBA" id="ARBA00023136"/>
    </source>
</evidence>
<dbReference type="PROSITE" id="PS52016">
    <property type="entry name" value="TONB_DEPENDENT_REC_3"/>
    <property type="match status" value="1"/>
</dbReference>
<dbReference type="GO" id="GO:0009279">
    <property type="term" value="C:cell outer membrane"/>
    <property type="evidence" value="ECO:0007669"/>
    <property type="project" value="UniProtKB-SubCell"/>
</dbReference>
<keyword evidence="10" id="KW-0732">Signal</keyword>
<evidence type="ECO:0000256" key="1">
    <source>
        <dbReference type="ARBA" id="ARBA00004571"/>
    </source>
</evidence>
<reference evidence="13 14" key="1">
    <citation type="submission" date="2015-05" db="EMBL/GenBank/DDBJ databases">
        <title>Comparative analyses of the lipooligosaccharides from nottypeable Haemophilus influenzae and Haemophilus haemolyticus.</title>
        <authorList>
            <person name="Post D.M.B."/>
            <person name="Ketterer M.R."/>
            <person name="Coffin J.E."/>
            <person name="Reinders L.M."/>
            <person name="Munson R.S.Jr."/>
            <person name="Bair T.B."/>
            <person name="Murphy T.F."/>
            <person name="Foster E."/>
            <person name="Gibson B.W."/>
            <person name="Apicella M.A."/>
        </authorList>
    </citation>
    <scope>NUCLEOTIDE SEQUENCE [LARGE SCALE GENOMIC DNA]</scope>
    <source>
        <strain evidence="13 14">11P18</strain>
    </source>
</reference>
<dbReference type="Gene3D" id="2.170.130.10">
    <property type="entry name" value="TonB-dependent receptor, plug domain"/>
    <property type="match status" value="1"/>
</dbReference>
<feature type="chain" id="PRO_5005655312" evidence="10">
    <location>
        <begin position="31"/>
        <end position="1028"/>
    </location>
</feature>
<dbReference type="Gene3D" id="2.40.170.20">
    <property type="entry name" value="TonB-dependent receptor, beta-barrel domain"/>
    <property type="match status" value="2"/>
</dbReference>
<accession>A0A0M3G851</accession>
<keyword evidence="2 8" id="KW-0813">Transport</keyword>
<dbReference type="RefSeq" id="WP_046953348.1">
    <property type="nucleotide sequence ID" value="NZ_CP031238.1"/>
</dbReference>
<dbReference type="SUPFAM" id="SSF56935">
    <property type="entry name" value="Porins"/>
    <property type="match status" value="1"/>
</dbReference>
<evidence type="ECO:0000256" key="2">
    <source>
        <dbReference type="ARBA" id="ARBA00022448"/>
    </source>
</evidence>
<dbReference type="PANTHER" id="PTHR32552">
    <property type="entry name" value="FERRICHROME IRON RECEPTOR-RELATED"/>
    <property type="match status" value="1"/>
</dbReference>
<organism evidence="13 14">
    <name type="scientific">Haemophilus haemolyticus</name>
    <dbReference type="NCBI Taxonomy" id="726"/>
    <lineage>
        <taxon>Bacteria</taxon>
        <taxon>Pseudomonadati</taxon>
        <taxon>Pseudomonadota</taxon>
        <taxon>Gammaproteobacteria</taxon>
        <taxon>Pasteurellales</taxon>
        <taxon>Pasteurellaceae</taxon>
        <taxon>Haemophilus</taxon>
    </lineage>
</organism>
<evidence type="ECO:0000256" key="8">
    <source>
        <dbReference type="PROSITE-ProRule" id="PRU01360"/>
    </source>
</evidence>
<evidence type="ECO:0000256" key="7">
    <source>
        <dbReference type="ARBA" id="ARBA00023237"/>
    </source>
</evidence>